<evidence type="ECO:0000256" key="1">
    <source>
        <dbReference type="SAM" id="Phobius"/>
    </source>
</evidence>
<organism evidence="2 3">
    <name type="scientific">Vibrio atlanticus (strain LGP32)</name>
    <name type="common">Vibrio splendidus (strain Mel32)</name>
    <dbReference type="NCBI Taxonomy" id="575788"/>
    <lineage>
        <taxon>Bacteria</taxon>
        <taxon>Pseudomonadati</taxon>
        <taxon>Pseudomonadota</taxon>
        <taxon>Gammaproteobacteria</taxon>
        <taxon>Vibrionales</taxon>
        <taxon>Vibrionaceae</taxon>
        <taxon>Vibrio</taxon>
    </lineage>
</organism>
<gene>
    <name evidence="2" type="ordered locus">VS_II1060</name>
</gene>
<dbReference type="Proteomes" id="UP000009100">
    <property type="component" value="Chromosome 2"/>
</dbReference>
<reference evidence="2 3" key="1">
    <citation type="submission" date="2009-02" db="EMBL/GenBank/DDBJ databases">
        <title>Vibrio splendidus str. LGP32 complete genome.</title>
        <authorList>
            <person name="Mazel D."/>
            <person name="Le Roux F."/>
        </authorList>
    </citation>
    <scope>NUCLEOTIDE SEQUENCE [LARGE SCALE GENOMIC DNA]</scope>
    <source>
        <strain evidence="2 3">LGP32</strain>
    </source>
</reference>
<dbReference type="EMBL" id="FM954973">
    <property type="protein sequence ID" value="CAV26926.1"/>
    <property type="molecule type" value="Genomic_DNA"/>
</dbReference>
<proteinExistence type="predicted"/>
<dbReference type="AlphaFoldDB" id="B7VS41"/>
<feature type="transmembrane region" description="Helical" evidence="1">
    <location>
        <begin position="15"/>
        <end position="37"/>
    </location>
</feature>
<protein>
    <submittedName>
        <fullName evidence="2">Uncharacterized protein</fullName>
    </submittedName>
</protein>
<dbReference type="STRING" id="575788.VS_II1060"/>
<evidence type="ECO:0000313" key="2">
    <source>
        <dbReference type="EMBL" id="CAV26926.1"/>
    </source>
</evidence>
<keyword evidence="1" id="KW-0812">Transmembrane</keyword>
<evidence type="ECO:0000313" key="3">
    <source>
        <dbReference type="Proteomes" id="UP000009100"/>
    </source>
</evidence>
<keyword evidence="1" id="KW-0472">Membrane</keyword>
<sequence>MEACDSDDKVRTIKVIAFMGVFVRILVVRASVVRGAVIRSILKRAISFDYVTKYIYKIDQSNR</sequence>
<name>B7VS41_VIBA3</name>
<dbReference type="KEGG" id="vsp:VS_II1060"/>
<accession>B7VS41</accession>
<keyword evidence="1" id="KW-1133">Transmembrane helix</keyword>
<dbReference type="HOGENOM" id="CLU_2884790_0_0_6"/>